<dbReference type="PANTHER" id="PTHR24329:SF543">
    <property type="entry name" value="FI01017P-RELATED"/>
    <property type="match status" value="1"/>
</dbReference>
<dbReference type="GO" id="GO:0000977">
    <property type="term" value="F:RNA polymerase II transcription regulatory region sequence-specific DNA binding"/>
    <property type="evidence" value="ECO:0007669"/>
    <property type="project" value="TreeGrafter"/>
</dbReference>
<dbReference type="PROSITE" id="PS00027">
    <property type="entry name" value="HOMEOBOX_1"/>
    <property type="match status" value="1"/>
</dbReference>
<dbReference type="InterPro" id="IPR017970">
    <property type="entry name" value="Homeobox_CS"/>
</dbReference>
<keyword evidence="4 5" id="KW-0539">Nucleus</keyword>
<organism evidence="9 10">
    <name type="scientific">Elysia crispata</name>
    <name type="common">lettuce slug</name>
    <dbReference type="NCBI Taxonomy" id="231223"/>
    <lineage>
        <taxon>Eukaryota</taxon>
        <taxon>Metazoa</taxon>
        <taxon>Spiralia</taxon>
        <taxon>Lophotrochozoa</taxon>
        <taxon>Mollusca</taxon>
        <taxon>Gastropoda</taxon>
        <taxon>Heterobranchia</taxon>
        <taxon>Euthyneura</taxon>
        <taxon>Panpulmonata</taxon>
        <taxon>Sacoglossa</taxon>
        <taxon>Placobranchoidea</taxon>
        <taxon>Plakobranchidae</taxon>
        <taxon>Elysia</taxon>
    </lineage>
</organism>
<evidence type="ECO:0000256" key="3">
    <source>
        <dbReference type="ARBA" id="ARBA00023155"/>
    </source>
</evidence>
<feature type="region of interest" description="Disordered" evidence="7">
    <location>
        <begin position="408"/>
        <end position="438"/>
    </location>
</feature>
<comment type="subcellular location">
    <subcellularLocation>
        <location evidence="1 5 6">Nucleus</location>
    </subcellularLocation>
</comment>
<dbReference type="PANTHER" id="PTHR24329">
    <property type="entry name" value="HOMEOBOX PROTEIN ARISTALESS"/>
    <property type="match status" value="1"/>
</dbReference>
<evidence type="ECO:0000259" key="8">
    <source>
        <dbReference type="PROSITE" id="PS50071"/>
    </source>
</evidence>
<dbReference type="GO" id="GO:0000981">
    <property type="term" value="F:DNA-binding transcription factor activity, RNA polymerase II-specific"/>
    <property type="evidence" value="ECO:0007669"/>
    <property type="project" value="InterPro"/>
</dbReference>
<feature type="region of interest" description="Disordered" evidence="7">
    <location>
        <begin position="358"/>
        <end position="383"/>
    </location>
</feature>
<dbReference type="FunFam" id="1.10.10.60:FF:000679">
    <property type="entry name" value="Homeobox protein aristaless"/>
    <property type="match status" value="1"/>
</dbReference>
<evidence type="ECO:0000256" key="7">
    <source>
        <dbReference type="SAM" id="MobiDB-lite"/>
    </source>
</evidence>
<dbReference type="Pfam" id="PF00046">
    <property type="entry name" value="Homeodomain"/>
    <property type="match status" value="1"/>
</dbReference>
<dbReference type="CDD" id="cd00086">
    <property type="entry name" value="homeodomain"/>
    <property type="match status" value="1"/>
</dbReference>
<dbReference type="GO" id="GO:0005634">
    <property type="term" value="C:nucleus"/>
    <property type="evidence" value="ECO:0007669"/>
    <property type="project" value="UniProtKB-SubCell"/>
</dbReference>
<keyword evidence="10" id="KW-1185">Reference proteome</keyword>
<feature type="domain" description="Homeobox" evidence="8">
    <location>
        <begin position="451"/>
        <end position="511"/>
    </location>
</feature>
<dbReference type="SUPFAM" id="SSF46689">
    <property type="entry name" value="Homeodomain-like"/>
    <property type="match status" value="1"/>
</dbReference>
<evidence type="ECO:0000256" key="2">
    <source>
        <dbReference type="ARBA" id="ARBA00023125"/>
    </source>
</evidence>
<keyword evidence="3 5" id="KW-0371">Homeobox</keyword>
<evidence type="ECO:0000313" key="10">
    <source>
        <dbReference type="Proteomes" id="UP001283361"/>
    </source>
</evidence>
<feature type="DNA-binding region" description="Homeobox" evidence="5">
    <location>
        <begin position="453"/>
        <end position="512"/>
    </location>
</feature>
<feature type="region of interest" description="Disordered" evidence="7">
    <location>
        <begin position="303"/>
        <end position="322"/>
    </location>
</feature>
<gene>
    <name evidence="9" type="ORF">RRG08_059077</name>
</gene>
<dbReference type="SMART" id="SM00389">
    <property type="entry name" value="HOX"/>
    <property type="match status" value="1"/>
</dbReference>
<evidence type="ECO:0000256" key="6">
    <source>
        <dbReference type="RuleBase" id="RU000682"/>
    </source>
</evidence>
<protein>
    <recommendedName>
        <fullName evidence="8">Homeobox domain-containing protein</fullName>
    </recommendedName>
</protein>
<evidence type="ECO:0000256" key="5">
    <source>
        <dbReference type="PROSITE-ProRule" id="PRU00108"/>
    </source>
</evidence>
<keyword evidence="2 5" id="KW-0238">DNA-binding</keyword>
<accession>A0AAE1EC85</accession>
<evidence type="ECO:0000256" key="4">
    <source>
        <dbReference type="ARBA" id="ARBA00023242"/>
    </source>
</evidence>
<dbReference type="InterPro" id="IPR009057">
    <property type="entry name" value="Homeodomain-like_sf"/>
</dbReference>
<dbReference type="PROSITE" id="PS50071">
    <property type="entry name" value="HOMEOBOX_2"/>
    <property type="match status" value="1"/>
</dbReference>
<dbReference type="InterPro" id="IPR001356">
    <property type="entry name" value="HD"/>
</dbReference>
<dbReference type="EMBL" id="JAWDGP010000325">
    <property type="protein sequence ID" value="KAK3801375.1"/>
    <property type="molecule type" value="Genomic_DNA"/>
</dbReference>
<reference evidence="9" key="1">
    <citation type="journal article" date="2023" name="G3 (Bethesda)">
        <title>A reference genome for the long-term kleptoplast-retaining sea slug Elysia crispata morphotype clarki.</title>
        <authorList>
            <person name="Eastman K.E."/>
            <person name="Pendleton A.L."/>
            <person name="Shaikh M.A."/>
            <person name="Suttiyut T."/>
            <person name="Ogas R."/>
            <person name="Tomko P."/>
            <person name="Gavelis G."/>
            <person name="Widhalm J.R."/>
            <person name="Wisecaver J.H."/>
        </authorList>
    </citation>
    <scope>NUCLEOTIDE SEQUENCE</scope>
    <source>
        <strain evidence="9">ECLA1</strain>
    </source>
</reference>
<dbReference type="Proteomes" id="UP001283361">
    <property type="component" value="Unassembled WGS sequence"/>
</dbReference>
<name>A0AAE1EC85_9GAST</name>
<dbReference type="AlphaFoldDB" id="A0AAE1EC85"/>
<evidence type="ECO:0000313" key="9">
    <source>
        <dbReference type="EMBL" id="KAK3801375.1"/>
    </source>
</evidence>
<comment type="caution">
    <text evidence="9">The sequence shown here is derived from an EMBL/GenBank/DDBJ whole genome shotgun (WGS) entry which is preliminary data.</text>
</comment>
<feature type="compositionally biased region" description="Basic and acidic residues" evidence="7">
    <location>
        <begin position="177"/>
        <end position="190"/>
    </location>
</feature>
<feature type="region of interest" description="Disordered" evidence="7">
    <location>
        <begin position="172"/>
        <end position="197"/>
    </location>
</feature>
<sequence length="680" mass="75321">MNFKISLVKDTTEIKRVTSLQLSKYVLWTCLRPESPKRIRSDSLSLVDLRLKNQPQVTISSTVLTGHSWYFTGHSWYFTGHSCTRNQSFLRSVSKSEIPYWKSVSLYLDCNHPQARIPMLLAMCENKTEKLFRPFESCESPLALVSQSDEEQDMITIENSELPAVRSEIQIQNPDTLDGKQRESEIKKPETSVSSDNLDEKTPILRYNISTYGDHLSSLKSLKYEFGLHHDLGNDTVRSERNTDLDENYRSALPRTGINAPSCHSQCQCCAQFCKNYTKSFHFEKINLKSLAREGTQRLCPSPIHARHRAGSGNSSPENGVVADGAEAESSRYFHLKHLHKLRDLSYAVRQNISNDQGLLTQTDARQRGDLPSPNTNNLKSDLEGSSERLLYTSSPNQDCHSLEHNTVQHCSVENPSNRRRLSEDSVTGDRDGANSEGEEISFDFEAELAKKQRRNRTTFTPEQLSELERMFAVNMYPDCSTREDIARTTGLLEARVQVWFQNRRAKHRKYIKVTTERFPVGANAASAAAAAAAAVASSLGAPSMRHNIQSLPSLAEHQAAMAAAAAVGLPNLGGGYPGFGYSLSPLLQHPGIFNVACVPPVYAHALFHQQQSRQAIPDAVHTRGPASSSTAAAVAAAAAAAAATISGPRLMAGSSLPASLISHLKNSHCEWLFNQRLVL</sequence>
<evidence type="ECO:0000256" key="1">
    <source>
        <dbReference type="ARBA" id="ARBA00004123"/>
    </source>
</evidence>
<feature type="compositionally biased region" description="Basic and acidic residues" evidence="7">
    <location>
        <begin position="421"/>
        <end position="434"/>
    </location>
</feature>
<proteinExistence type="predicted"/>
<dbReference type="InterPro" id="IPR050649">
    <property type="entry name" value="Paired_Homeobox_TFs"/>
</dbReference>
<dbReference type="Gene3D" id="1.10.10.60">
    <property type="entry name" value="Homeodomain-like"/>
    <property type="match status" value="1"/>
</dbReference>